<organism evidence="2 3">
    <name type="scientific">Trifolium medium</name>
    <dbReference type="NCBI Taxonomy" id="97028"/>
    <lineage>
        <taxon>Eukaryota</taxon>
        <taxon>Viridiplantae</taxon>
        <taxon>Streptophyta</taxon>
        <taxon>Embryophyta</taxon>
        <taxon>Tracheophyta</taxon>
        <taxon>Spermatophyta</taxon>
        <taxon>Magnoliopsida</taxon>
        <taxon>eudicotyledons</taxon>
        <taxon>Gunneridae</taxon>
        <taxon>Pentapetalae</taxon>
        <taxon>rosids</taxon>
        <taxon>fabids</taxon>
        <taxon>Fabales</taxon>
        <taxon>Fabaceae</taxon>
        <taxon>Papilionoideae</taxon>
        <taxon>50 kb inversion clade</taxon>
        <taxon>NPAAA clade</taxon>
        <taxon>Hologalegina</taxon>
        <taxon>IRL clade</taxon>
        <taxon>Trifolieae</taxon>
        <taxon>Trifolium</taxon>
    </lineage>
</organism>
<evidence type="ECO:0000313" key="2">
    <source>
        <dbReference type="EMBL" id="MCI82145.1"/>
    </source>
</evidence>
<name>A0A392V5N9_9FABA</name>
<comment type="caution">
    <text evidence="2">The sequence shown here is derived from an EMBL/GenBank/DDBJ whole genome shotgun (WGS) entry which is preliminary data.</text>
</comment>
<reference evidence="2 3" key="1">
    <citation type="journal article" date="2018" name="Front. Plant Sci.">
        <title>Red Clover (Trifolium pratense) and Zigzag Clover (T. medium) - A Picture of Genomic Similarities and Differences.</title>
        <authorList>
            <person name="Dluhosova J."/>
            <person name="Istvanek J."/>
            <person name="Nedelnik J."/>
            <person name="Repkova J."/>
        </authorList>
    </citation>
    <scope>NUCLEOTIDE SEQUENCE [LARGE SCALE GENOMIC DNA]</scope>
    <source>
        <strain evidence="3">cv. 10/8</strain>
        <tissue evidence="2">Leaf</tissue>
    </source>
</reference>
<dbReference type="EMBL" id="LXQA011036109">
    <property type="protein sequence ID" value="MCI82145.1"/>
    <property type="molecule type" value="Genomic_DNA"/>
</dbReference>
<dbReference type="Proteomes" id="UP000265520">
    <property type="component" value="Unassembled WGS sequence"/>
</dbReference>
<dbReference type="AlphaFoldDB" id="A0A392V5N9"/>
<protein>
    <submittedName>
        <fullName evidence="2">Uncharacterized protein</fullName>
    </submittedName>
</protein>
<feature type="compositionally biased region" description="Pro residues" evidence="1">
    <location>
        <begin position="32"/>
        <end position="41"/>
    </location>
</feature>
<accession>A0A392V5N9</accession>
<evidence type="ECO:0000313" key="3">
    <source>
        <dbReference type="Proteomes" id="UP000265520"/>
    </source>
</evidence>
<feature type="non-terminal residue" evidence="2">
    <location>
        <position position="41"/>
    </location>
</feature>
<sequence length="41" mass="4527">MDLPTFLPSSPLHPAGQRRHPPESLPRQAAPRHPPQPRAQG</sequence>
<feature type="region of interest" description="Disordered" evidence="1">
    <location>
        <begin position="1"/>
        <end position="41"/>
    </location>
</feature>
<keyword evidence="3" id="KW-1185">Reference proteome</keyword>
<proteinExistence type="predicted"/>
<evidence type="ECO:0000256" key="1">
    <source>
        <dbReference type="SAM" id="MobiDB-lite"/>
    </source>
</evidence>